<comment type="caution">
    <text evidence="2">The sequence shown here is derived from an EMBL/GenBank/DDBJ whole genome shotgun (WGS) entry which is preliminary data.</text>
</comment>
<feature type="compositionally biased region" description="Gly residues" evidence="1">
    <location>
        <begin position="35"/>
        <end position="46"/>
    </location>
</feature>
<evidence type="ECO:0000313" key="2">
    <source>
        <dbReference type="EMBL" id="OMP05748.1"/>
    </source>
</evidence>
<organism evidence="2 3">
    <name type="scientific">Corchorus olitorius</name>
    <dbReference type="NCBI Taxonomy" id="93759"/>
    <lineage>
        <taxon>Eukaryota</taxon>
        <taxon>Viridiplantae</taxon>
        <taxon>Streptophyta</taxon>
        <taxon>Embryophyta</taxon>
        <taxon>Tracheophyta</taxon>
        <taxon>Spermatophyta</taxon>
        <taxon>Magnoliopsida</taxon>
        <taxon>eudicotyledons</taxon>
        <taxon>Gunneridae</taxon>
        <taxon>Pentapetalae</taxon>
        <taxon>rosids</taxon>
        <taxon>malvids</taxon>
        <taxon>Malvales</taxon>
        <taxon>Malvaceae</taxon>
        <taxon>Grewioideae</taxon>
        <taxon>Apeibeae</taxon>
        <taxon>Corchorus</taxon>
    </lineage>
</organism>
<feature type="region of interest" description="Disordered" evidence="1">
    <location>
        <begin position="1"/>
        <end position="52"/>
    </location>
</feature>
<name>A0A1R3KFE5_9ROSI</name>
<reference evidence="3" key="1">
    <citation type="submission" date="2013-09" db="EMBL/GenBank/DDBJ databases">
        <title>Corchorus olitorius genome sequencing.</title>
        <authorList>
            <person name="Alam M."/>
            <person name="Haque M.S."/>
            <person name="Islam M.S."/>
            <person name="Emdad E.M."/>
            <person name="Islam M.M."/>
            <person name="Ahmed B."/>
            <person name="Halim A."/>
            <person name="Hossen Q.M.M."/>
            <person name="Hossain M.Z."/>
            <person name="Ahmed R."/>
            <person name="Khan M.M."/>
            <person name="Islam R."/>
            <person name="Rashid M.M."/>
            <person name="Khan S.A."/>
            <person name="Rahman M.S."/>
            <person name="Alam M."/>
            <person name="Yahiya A.S."/>
            <person name="Khan M.S."/>
            <person name="Azam M.S."/>
            <person name="Haque T."/>
            <person name="Lashkar M.Z.H."/>
            <person name="Akhand A.I."/>
            <person name="Morshed G."/>
            <person name="Roy S."/>
            <person name="Uddin K.S."/>
            <person name="Rabeya T."/>
            <person name="Hossain A.S."/>
            <person name="Chowdhury A."/>
            <person name="Snigdha A.R."/>
            <person name="Mortoza M.S."/>
            <person name="Matin S.A."/>
            <person name="Hoque S.M.E."/>
            <person name="Islam M.K."/>
            <person name="Roy D.K."/>
            <person name="Haider R."/>
            <person name="Moosa M.M."/>
            <person name="Elias S.M."/>
            <person name="Hasan A.M."/>
            <person name="Jahan S."/>
            <person name="Shafiuddin M."/>
            <person name="Mahmood N."/>
            <person name="Shommy N.S."/>
        </authorList>
    </citation>
    <scope>NUCLEOTIDE SEQUENCE [LARGE SCALE GENOMIC DNA]</scope>
    <source>
        <strain evidence="3">cv. O-4</strain>
    </source>
</reference>
<feature type="compositionally biased region" description="Polar residues" evidence="1">
    <location>
        <begin position="14"/>
        <end position="23"/>
    </location>
</feature>
<accession>A0A1R3KFE5</accession>
<evidence type="ECO:0000256" key="1">
    <source>
        <dbReference type="SAM" id="MobiDB-lite"/>
    </source>
</evidence>
<evidence type="ECO:0000313" key="3">
    <source>
        <dbReference type="Proteomes" id="UP000187203"/>
    </source>
</evidence>
<dbReference type="Proteomes" id="UP000187203">
    <property type="component" value="Unassembled WGS sequence"/>
</dbReference>
<dbReference type="EMBL" id="AWUE01013878">
    <property type="protein sequence ID" value="OMP05748.1"/>
    <property type="molecule type" value="Genomic_DNA"/>
</dbReference>
<dbReference type="AlphaFoldDB" id="A0A1R3KFE5"/>
<gene>
    <name evidence="2" type="ORF">COLO4_08586</name>
</gene>
<protein>
    <submittedName>
        <fullName evidence="2">Uncharacterized protein</fullName>
    </submittedName>
</protein>
<proteinExistence type="predicted"/>
<keyword evidence="3" id="KW-1185">Reference proteome</keyword>
<sequence length="52" mass="5549">MSRIQTYGVEESQQRSFELNPSSVEGPVRWPGGVEISGGSEGGGRVSGKIRL</sequence>